<dbReference type="InterPro" id="IPR003838">
    <property type="entry name" value="ABC3_permease_C"/>
</dbReference>
<dbReference type="InterPro" id="IPR011925">
    <property type="entry name" value="LolCE_TM"/>
</dbReference>
<feature type="domain" description="MacB-like periplasmic core" evidence="10">
    <location>
        <begin position="3"/>
        <end position="212"/>
    </location>
</feature>
<dbReference type="InterPro" id="IPR025857">
    <property type="entry name" value="MacB_PCD"/>
</dbReference>
<feature type="transmembrane region" description="Helical" evidence="8">
    <location>
        <begin position="240"/>
        <end position="264"/>
    </location>
</feature>
<keyword evidence="7 8" id="KW-0472">Membrane</keyword>
<evidence type="ECO:0000256" key="7">
    <source>
        <dbReference type="ARBA" id="ARBA00023136"/>
    </source>
</evidence>
<gene>
    <name evidence="11" type="ORF">NLO413_0692</name>
</gene>
<feature type="transmembrane region" description="Helical" evidence="8">
    <location>
        <begin position="285"/>
        <end position="311"/>
    </location>
</feature>
<evidence type="ECO:0000256" key="8">
    <source>
        <dbReference type="SAM" id="Phobius"/>
    </source>
</evidence>
<dbReference type="InterPro" id="IPR051447">
    <property type="entry name" value="Lipoprotein-release_system"/>
</dbReference>
<dbReference type="NCBIfam" id="TIGR02212">
    <property type="entry name" value="lolCE"/>
    <property type="match status" value="1"/>
</dbReference>
<dbReference type="PANTHER" id="PTHR30489">
    <property type="entry name" value="LIPOPROTEIN-RELEASING SYSTEM TRANSMEMBRANE PROTEIN LOLE"/>
    <property type="match status" value="1"/>
</dbReference>
<evidence type="ECO:0000259" key="9">
    <source>
        <dbReference type="Pfam" id="PF02687"/>
    </source>
</evidence>
<dbReference type="GO" id="GO:0098797">
    <property type="term" value="C:plasma membrane protein complex"/>
    <property type="evidence" value="ECO:0007669"/>
    <property type="project" value="TreeGrafter"/>
</dbReference>
<evidence type="ECO:0000256" key="3">
    <source>
        <dbReference type="ARBA" id="ARBA00022448"/>
    </source>
</evidence>
<comment type="subcellular location">
    <subcellularLocation>
        <location evidence="1">Cell membrane</location>
        <topology evidence="1">Multi-pass membrane protein</topology>
    </subcellularLocation>
</comment>
<evidence type="ECO:0000256" key="5">
    <source>
        <dbReference type="ARBA" id="ARBA00022692"/>
    </source>
</evidence>
<evidence type="ECO:0000256" key="1">
    <source>
        <dbReference type="ARBA" id="ARBA00004651"/>
    </source>
</evidence>
<protein>
    <submittedName>
        <fullName evidence="11">Liporeleasing system, transmembrane, LolC/E family protein</fullName>
    </submittedName>
</protein>
<dbReference type="STRING" id="1359163.NLO413_0692"/>
<keyword evidence="12" id="KW-1185">Reference proteome</keyword>
<organism evidence="11 12">
    <name type="scientific">Candidatus Neoehrlichia procyonis str. RAC413</name>
    <dbReference type="NCBI Taxonomy" id="1359163"/>
    <lineage>
        <taxon>Bacteria</taxon>
        <taxon>Pseudomonadati</taxon>
        <taxon>Pseudomonadota</taxon>
        <taxon>Alphaproteobacteria</taxon>
        <taxon>Rickettsiales</taxon>
        <taxon>Anaplasmataceae</taxon>
        <taxon>Candidatus Neoehrlichia</taxon>
    </lineage>
</organism>
<dbReference type="AlphaFoldDB" id="A0A0F3NNG0"/>
<dbReference type="Pfam" id="PF12704">
    <property type="entry name" value="MacB_PCD"/>
    <property type="match status" value="1"/>
</dbReference>
<name>A0A0F3NNG0_9RICK</name>
<dbReference type="PANTHER" id="PTHR30489:SF0">
    <property type="entry name" value="LIPOPROTEIN-RELEASING SYSTEM TRANSMEMBRANE PROTEIN LOLE"/>
    <property type="match status" value="1"/>
</dbReference>
<comment type="caution">
    <text evidence="11">The sequence shown here is derived from an EMBL/GenBank/DDBJ whole genome shotgun (WGS) entry which is preliminary data.</text>
</comment>
<dbReference type="Pfam" id="PF02687">
    <property type="entry name" value="FtsX"/>
    <property type="match status" value="1"/>
</dbReference>
<accession>A0A0F3NNG0</accession>
<comment type="similarity">
    <text evidence="2">Belongs to the ABC-4 integral membrane protein family. LolC/E subfamily.</text>
</comment>
<evidence type="ECO:0000313" key="12">
    <source>
        <dbReference type="Proteomes" id="UP000033562"/>
    </source>
</evidence>
<evidence type="ECO:0000256" key="6">
    <source>
        <dbReference type="ARBA" id="ARBA00022989"/>
    </source>
</evidence>
<keyword evidence="6 8" id="KW-1133">Transmembrane helix</keyword>
<evidence type="ECO:0000256" key="2">
    <source>
        <dbReference type="ARBA" id="ARBA00005236"/>
    </source>
</evidence>
<keyword evidence="4" id="KW-1003">Cell membrane</keyword>
<feature type="domain" description="ABC3 transporter permease C-terminal" evidence="9">
    <location>
        <begin position="243"/>
        <end position="376"/>
    </location>
</feature>
<reference evidence="11 12" key="1">
    <citation type="submission" date="2015-02" db="EMBL/GenBank/DDBJ databases">
        <title>Genome Sequencing of Rickettsiales.</title>
        <authorList>
            <person name="Daugherty S.C."/>
            <person name="Su Q."/>
            <person name="Abolude K."/>
            <person name="Beier-Sexton M."/>
            <person name="Carlyon J.A."/>
            <person name="Carter R."/>
            <person name="Day N.P."/>
            <person name="Dumler S.J."/>
            <person name="Dyachenko V."/>
            <person name="Godinez A."/>
            <person name="Kurtti T.J."/>
            <person name="Lichay M."/>
            <person name="Mullins K.E."/>
            <person name="Ott S."/>
            <person name="Pappas-Brown V."/>
            <person name="Paris D.H."/>
            <person name="Patel P."/>
            <person name="Richards A.L."/>
            <person name="Sadzewicz L."/>
            <person name="Sears K."/>
            <person name="Seidman D."/>
            <person name="Sengamalay N."/>
            <person name="Stenos J."/>
            <person name="Tallon L.J."/>
            <person name="Vincent G."/>
            <person name="Fraser C.M."/>
            <person name="Munderloh U."/>
            <person name="Dunning-Hotopp J.C."/>
        </authorList>
    </citation>
    <scope>NUCLEOTIDE SEQUENCE [LARGE SCALE GENOMIC DNA]</scope>
    <source>
        <strain evidence="11 12">RAC413</strain>
    </source>
</reference>
<dbReference type="GO" id="GO:0042953">
    <property type="term" value="P:lipoprotein transport"/>
    <property type="evidence" value="ECO:0007669"/>
    <property type="project" value="InterPro"/>
</dbReference>
<proteinExistence type="inferred from homology"/>
<evidence type="ECO:0000259" key="10">
    <source>
        <dbReference type="Pfam" id="PF12704"/>
    </source>
</evidence>
<evidence type="ECO:0000256" key="4">
    <source>
        <dbReference type="ARBA" id="ARBA00022475"/>
    </source>
</evidence>
<dbReference type="EMBL" id="LANX01000001">
    <property type="protein sequence ID" value="KJV69306.1"/>
    <property type="molecule type" value="Genomic_DNA"/>
</dbReference>
<dbReference type="Proteomes" id="UP000033562">
    <property type="component" value="Unassembled WGS sequence"/>
</dbReference>
<dbReference type="GO" id="GO:0044874">
    <property type="term" value="P:lipoprotein localization to outer membrane"/>
    <property type="evidence" value="ECO:0007669"/>
    <property type="project" value="TreeGrafter"/>
</dbReference>
<feature type="transmembrane region" description="Helical" evidence="8">
    <location>
        <begin position="349"/>
        <end position="369"/>
    </location>
</feature>
<keyword evidence="3" id="KW-0813">Transport</keyword>
<keyword evidence="5 8" id="KW-0812">Transmembrane</keyword>
<evidence type="ECO:0000313" key="11">
    <source>
        <dbReference type="EMBL" id="KJV69306.1"/>
    </source>
</evidence>
<sequence length="383" mass="42503">MVTMLSVLGIALGVAALIVVMSVMHGFSTQLLNSILGMNGHITVYCDGDDYRSVANSIKNIEAVTAVIPITENQVMIQSNNKVLGAVVRGIDQQDIINKKVLFNSIVDGSVDKFNQGVILGARLAENLQVKYGDSVTIISPDGFMTILGSIPRVKTYKVVGLFDIGMYEYDNTFIYMPIKFSQILFKYGNKVRYIEVFLKDVNKSSEILKLIQNKVNYKLEDWKIQQGQYFRALQIESNVMFLILTLIVVVAAFNIISSISILVQDKKQAIAIMRTMGASRWCIMRIFCICGTLIGVVGTVIGCMMGIGFSLNINRIRIFFESVTHSSLFDPIVYFLSSIPSELLMEDVVRISALAIGIAFIIAIPPSLKAAYQDPVNILKYE</sequence>